<feature type="chain" id="PRO_5009915464" evidence="7">
    <location>
        <begin position="22"/>
        <end position="247"/>
    </location>
</feature>
<evidence type="ECO:0000256" key="1">
    <source>
        <dbReference type="ARBA" id="ARBA00009175"/>
    </source>
</evidence>
<evidence type="ECO:0000256" key="7">
    <source>
        <dbReference type="SAM" id="SignalP"/>
    </source>
</evidence>
<sequence>MRARFVILLSGCILGSAAVQADEAVVAVANNFFGPMKELRQDFESVSPHHLSVSTGSTGQLYVQILQGAPFDLFFAADTIRPQKLVKSGMASGEFTYAKGTLVLWAEHPGLKAKKALSAGQFHHLAIANPKVAPYGVAAKETLEKLGLYAQLQDKLVMGKGLNPTYQFIATGNAELGFVAKSQVYKNHYKAGSYWEVPRNYYSEIKQDAVTLPSGVQNKAVIDFLKYLQSDRAQAIIKNYGYAAGNS</sequence>
<dbReference type="SUPFAM" id="SSF53850">
    <property type="entry name" value="Periplasmic binding protein-like II"/>
    <property type="match status" value="1"/>
</dbReference>
<dbReference type="AlphaFoldDB" id="A0A1M5ZL76"/>
<evidence type="ECO:0000256" key="3">
    <source>
        <dbReference type="ARBA" id="ARBA00022723"/>
    </source>
</evidence>
<keyword evidence="4 7" id="KW-0732">Signal</keyword>
<dbReference type="FunFam" id="3.40.190.10:FF:000035">
    <property type="entry name" value="Molybdate ABC transporter substrate-binding protein"/>
    <property type="match status" value="1"/>
</dbReference>
<dbReference type="STRING" id="1216006.VA7868_02870"/>
<dbReference type="CDD" id="cd13539">
    <property type="entry name" value="PBP2_AvModA"/>
    <property type="match status" value="1"/>
</dbReference>
<proteinExistence type="inferred from homology"/>
<reference evidence="8 9" key="1">
    <citation type="submission" date="2016-11" db="EMBL/GenBank/DDBJ databases">
        <authorList>
            <person name="Jaros S."/>
            <person name="Januszkiewicz K."/>
            <person name="Wedrychowicz H."/>
        </authorList>
    </citation>
    <scope>NUCLEOTIDE SEQUENCE [LARGE SCALE GENOMIC DNA]</scope>
    <source>
        <strain evidence="8 9">CECT 7868</strain>
    </source>
</reference>
<dbReference type="Pfam" id="PF13531">
    <property type="entry name" value="SBP_bac_11"/>
    <property type="match status" value="1"/>
</dbReference>
<organism evidence="8 9">
    <name type="scientific">Vibrio aerogenes CECT 7868</name>
    <dbReference type="NCBI Taxonomy" id="1216006"/>
    <lineage>
        <taxon>Bacteria</taxon>
        <taxon>Pseudomonadati</taxon>
        <taxon>Pseudomonadota</taxon>
        <taxon>Gammaproteobacteria</taxon>
        <taxon>Vibrionales</taxon>
        <taxon>Vibrionaceae</taxon>
        <taxon>Vibrio</taxon>
    </lineage>
</organism>
<dbReference type="Proteomes" id="UP000184608">
    <property type="component" value="Unassembled WGS sequence"/>
</dbReference>
<evidence type="ECO:0000256" key="4">
    <source>
        <dbReference type="ARBA" id="ARBA00022729"/>
    </source>
</evidence>
<evidence type="ECO:0000256" key="6">
    <source>
        <dbReference type="PIRSR" id="PIRSR004846-1"/>
    </source>
</evidence>
<dbReference type="OrthoDB" id="9785015at2"/>
<dbReference type="Gene3D" id="3.40.190.10">
    <property type="entry name" value="Periplasmic binding protein-like II"/>
    <property type="match status" value="2"/>
</dbReference>
<dbReference type="GO" id="GO:1901359">
    <property type="term" value="F:tungstate binding"/>
    <property type="evidence" value="ECO:0007669"/>
    <property type="project" value="UniProtKB-ARBA"/>
</dbReference>
<dbReference type="PIRSF" id="PIRSF004846">
    <property type="entry name" value="ModA"/>
    <property type="match status" value="1"/>
</dbReference>
<evidence type="ECO:0000313" key="8">
    <source>
        <dbReference type="EMBL" id="SHI24911.1"/>
    </source>
</evidence>
<dbReference type="NCBIfam" id="TIGR01256">
    <property type="entry name" value="modA"/>
    <property type="match status" value="1"/>
</dbReference>
<keyword evidence="2 6" id="KW-0500">Molybdenum</keyword>
<feature type="signal peptide" evidence="7">
    <location>
        <begin position="1"/>
        <end position="21"/>
    </location>
</feature>
<protein>
    <submittedName>
        <fullName evidence="8">Molybdate-binding periplasmic protein</fullName>
    </submittedName>
</protein>
<dbReference type="EMBL" id="FQXZ01000032">
    <property type="protein sequence ID" value="SHI24911.1"/>
    <property type="molecule type" value="Genomic_DNA"/>
</dbReference>
<dbReference type="PANTHER" id="PTHR30632">
    <property type="entry name" value="MOLYBDATE-BINDING PERIPLASMIC PROTEIN"/>
    <property type="match status" value="1"/>
</dbReference>
<dbReference type="RefSeq" id="WP_139281618.1">
    <property type="nucleotide sequence ID" value="NZ_FQXZ01000032.1"/>
</dbReference>
<accession>A0A1M5ZL76</accession>
<evidence type="ECO:0000256" key="2">
    <source>
        <dbReference type="ARBA" id="ARBA00022505"/>
    </source>
</evidence>
<evidence type="ECO:0000256" key="5">
    <source>
        <dbReference type="ARBA" id="ARBA00062515"/>
    </source>
</evidence>
<dbReference type="PANTHER" id="PTHR30632:SF14">
    <property type="entry name" value="TUNGSTATE_MOLYBDATE_CHROMATE-BINDING PROTEIN MODA"/>
    <property type="match status" value="1"/>
</dbReference>
<dbReference type="GO" id="GO:0015689">
    <property type="term" value="P:molybdate ion transport"/>
    <property type="evidence" value="ECO:0007669"/>
    <property type="project" value="InterPro"/>
</dbReference>
<dbReference type="InterPro" id="IPR050682">
    <property type="entry name" value="ModA/WtpA"/>
</dbReference>
<gene>
    <name evidence="8" type="primary">modA</name>
    <name evidence="8" type="ORF">VA7868_02870</name>
</gene>
<comment type="subunit">
    <text evidence="5">The complex is composed of two ATP-binding proteins (ModC), two transmembrane proteins (ModB) and a solute-binding protein (ModA).</text>
</comment>
<dbReference type="InterPro" id="IPR044084">
    <property type="entry name" value="AvModA-like_subst-bd"/>
</dbReference>
<comment type="similarity">
    <text evidence="1">Belongs to the bacterial solute-binding protein ModA family.</text>
</comment>
<name>A0A1M5ZL76_9VIBR</name>
<dbReference type="InterPro" id="IPR005950">
    <property type="entry name" value="ModA"/>
</dbReference>
<dbReference type="GO" id="GO:0030973">
    <property type="term" value="F:molybdate ion binding"/>
    <property type="evidence" value="ECO:0007669"/>
    <property type="project" value="InterPro"/>
</dbReference>
<keyword evidence="3 6" id="KW-0479">Metal-binding</keyword>
<feature type="binding site" evidence="6">
    <location>
        <position position="58"/>
    </location>
    <ligand>
        <name>molybdate</name>
        <dbReference type="ChEBI" id="CHEBI:36264"/>
    </ligand>
</feature>
<keyword evidence="9" id="KW-1185">Reference proteome</keyword>
<dbReference type="GO" id="GO:0046872">
    <property type="term" value="F:metal ion binding"/>
    <property type="evidence" value="ECO:0007669"/>
    <property type="project" value="UniProtKB-KW"/>
</dbReference>
<evidence type="ECO:0000313" key="9">
    <source>
        <dbReference type="Proteomes" id="UP000184608"/>
    </source>
</evidence>